<feature type="signal peptide" evidence="1">
    <location>
        <begin position="1"/>
        <end position="19"/>
    </location>
</feature>
<name>A0A0C2MG55_THEKT</name>
<evidence type="ECO:0000313" key="2">
    <source>
        <dbReference type="EMBL" id="KII60661.1"/>
    </source>
</evidence>
<keyword evidence="1" id="KW-0732">Signal</keyword>
<protein>
    <submittedName>
        <fullName evidence="2">Uncharacterized protein</fullName>
    </submittedName>
</protein>
<feature type="chain" id="PRO_5002168723" evidence="1">
    <location>
        <begin position="20"/>
        <end position="172"/>
    </location>
</feature>
<reference evidence="2 3" key="1">
    <citation type="journal article" date="2014" name="Genome Biol. Evol.">
        <title>The genome of the myxosporean Thelohanellus kitauei shows adaptations to nutrient acquisition within its fish host.</title>
        <authorList>
            <person name="Yang Y."/>
            <person name="Xiong J."/>
            <person name="Zhou Z."/>
            <person name="Huo F."/>
            <person name="Miao W."/>
            <person name="Ran C."/>
            <person name="Liu Y."/>
            <person name="Zhang J."/>
            <person name="Feng J."/>
            <person name="Wang M."/>
            <person name="Wang M."/>
            <person name="Wang L."/>
            <person name="Yao B."/>
        </authorList>
    </citation>
    <scope>NUCLEOTIDE SEQUENCE [LARGE SCALE GENOMIC DNA]</scope>
    <source>
        <strain evidence="2">Wuqing</strain>
    </source>
</reference>
<evidence type="ECO:0000256" key="1">
    <source>
        <dbReference type="SAM" id="SignalP"/>
    </source>
</evidence>
<keyword evidence="3" id="KW-1185">Reference proteome</keyword>
<proteinExistence type="predicted"/>
<sequence>MNPKILWLIFLALLIKSRSIFIHLRDEDYKYTTPPPNLIPYYSSTTYEDKNSFLYSLYNSFDREFLLLVSKTLISNIHYFDPRLYISNDGGLTLRAHQIKVDGNPIFITDVIPIKNYMFCMSSMNNTFLYMDREFNEMYFQTFEEDAQMSPHQFYASYILKLVPQPHNLIVS</sequence>
<evidence type="ECO:0000313" key="3">
    <source>
        <dbReference type="Proteomes" id="UP000031668"/>
    </source>
</evidence>
<comment type="caution">
    <text evidence="2">The sequence shown here is derived from an EMBL/GenBank/DDBJ whole genome shotgun (WGS) entry which is preliminary data.</text>
</comment>
<accession>A0A0C2MG55</accession>
<dbReference type="AlphaFoldDB" id="A0A0C2MG55"/>
<dbReference type="Proteomes" id="UP000031668">
    <property type="component" value="Unassembled WGS sequence"/>
</dbReference>
<organism evidence="2 3">
    <name type="scientific">Thelohanellus kitauei</name>
    <name type="common">Myxosporean</name>
    <dbReference type="NCBI Taxonomy" id="669202"/>
    <lineage>
        <taxon>Eukaryota</taxon>
        <taxon>Metazoa</taxon>
        <taxon>Cnidaria</taxon>
        <taxon>Myxozoa</taxon>
        <taxon>Myxosporea</taxon>
        <taxon>Bivalvulida</taxon>
        <taxon>Platysporina</taxon>
        <taxon>Myxobolidae</taxon>
        <taxon>Thelohanellus</taxon>
    </lineage>
</organism>
<dbReference type="EMBL" id="JWZT01005525">
    <property type="protein sequence ID" value="KII60661.1"/>
    <property type="molecule type" value="Genomic_DNA"/>
</dbReference>
<gene>
    <name evidence="2" type="ORF">RF11_10525</name>
</gene>